<feature type="transmembrane region" description="Helical" evidence="7">
    <location>
        <begin position="432"/>
        <end position="458"/>
    </location>
</feature>
<feature type="region of interest" description="Disordered" evidence="6">
    <location>
        <begin position="1"/>
        <end position="32"/>
    </location>
</feature>
<dbReference type="InParanoid" id="A0A409X4F5"/>
<comment type="similarity">
    <text evidence="2">Belongs to the membrane-bound acyltransferase family.</text>
</comment>
<dbReference type="AlphaFoldDB" id="A0A409X4F5"/>
<comment type="subcellular location">
    <subcellularLocation>
        <location evidence="1">Membrane</location>
        <topology evidence="1">Multi-pass membrane protein</topology>
    </subcellularLocation>
</comment>
<dbReference type="InterPro" id="IPR004299">
    <property type="entry name" value="MBOAT_fam"/>
</dbReference>
<evidence type="ECO:0000256" key="5">
    <source>
        <dbReference type="ARBA" id="ARBA00023136"/>
    </source>
</evidence>
<dbReference type="PANTHER" id="PTHR13285">
    <property type="entry name" value="ACYLTRANSFERASE"/>
    <property type="match status" value="1"/>
</dbReference>
<organism evidence="8 9">
    <name type="scientific">Psilocybe cyanescens</name>
    <dbReference type="NCBI Taxonomy" id="93625"/>
    <lineage>
        <taxon>Eukaryota</taxon>
        <taxon>Fungi</taxon>
        <taxon>Dikarya</taxon>
        <taxon>Basidiomycota</taxon>
        <taxon>Agaricomycotina</taxon>
        <taxon>Agaricomycetes</taxon>
        <taxon>Agaricomycetidae</taxon>
        <taxon>Agaricales</taxon>
        <taxon>Agaricineae</taxon>
        <taxon>Strophariaceae</taxon>
        <taxon>Psilocybe</taxon>
    </lineage>
</organism>
<evidence type="ECO:0000256" key="6">
    <source>
        <dbReference type="SAM" id="MobiDB-lite"/>
    </source>
</evidence>
<dbReference type="GO" id="GO:0005783">
    <property type="term" value="C:endoplasmic reticulum"/>
    <property type="evidence" value="ECO:0007669"/>
    <property type="project" value="TreeGrafter"/>
</dbReference>
<evidence type="ECO:0008006" key="10">
    <source>
        <dbReference type="Google" id="ProtNLM"/>
    </source>
</evidence>
<dbReference type="Proteomes" id="UP000283269">
    <property type="component" value="Unassembled WGS sequence"/>
</dbReference>
<evidence type="ECO:0000256" key="3">
    <source>
        <dbReference type="ARBA" id="ARBA00022692"/>
    </source>
</evidence>
<evidence type="ECO:0000313" key="9">
    <source>
        <dbReference type="Proteomes" id="UP000283269"/>
    </source>
</evidence>
<keyword evidence="4 7" id="KW-1133">Transmembrane helix</keyword>
<feature type="transmembrane region" description="Helical" evidence="7">
    <location>
        <begin position="330"/>
        <end position="353"/>
    </location>
</feature>
<dbReference type="GO" id="GO:0016020">
    <property type="term" value="C:membrane"/>
    <property type="evidence" value="ECO:0007669"/>
    <property type="project" value="UniProtKB-SubCell"/>
</dbReference>
<protein>
    <recommendedName>
        <fullName evidence="10">Glycerol transporter</fullName>
    </recommendedName>
</protein>
<name>A0A409X4F5_PSICY</name>
<keyword evidence="9" id="KW-1185">Reference proteome</keyword>
<feature type="transmembrane region" description="Helical" evidence="7">
    <location>
        <begin position="291"/>
        <end position="309"/>
    </location>
</feature>
<feature type="transmembrane region" description="Helical" evidence="7">
    <location>
        <begin position="158"/>
        <end position="186"/>
    </location>
</feature>
<dbReference type="STRING" id="93625.A0A409X4F5"/>
<gene>
    <name evidence="8" type="ORF">CVT25_012763</name>
</gene>
<dbReference type="GO" id="GO:0008374">
    <property type="term" value="F:O-acyltransferase activity"/>
    <property type="evidence" value="ECO:0007669"/>
    <property type="project" value="TreeGrafter"/>
</dbReference>
<feature type="transmembrane region" description="Helical" evidence="7">
    <location>
        <begin position="365"/>
        <end position="384"/>
    </location>
</feature>
<evidence type="ECO:0000256" key="1">
    <source>
        <dbReference type="ARBA" id="ARBA00004141"/>
    </source>
</evidence>
<comment type="caution">
    <text evidence="8">The sequence shown here is derived from an EMBL/GenBank/DDBJ whole genome shotgun (WGS) entry which is preliminary data.</text>
</comment>
<feature type="transmembrane region" description="Helical" evidence="7">
    <location>
        <begin position="498"/>
        <end position="520"/>
    </location>
</feature>
<dbReference type="InterPro" id="IPR051085">
    <property type="entry name" value="MB_O-acyltransferase"/>
</dbReference>
<dbReference type="FunCoup" id="A0A409X4F5">
    <property type="interactions" value="127"/>
</dbReference>
<feature type="transmembrane region" description="Helical" evidence="7">
    <location>
        <begin position="540"/>
        <end position="558"/>
    </location>
</feature>
<keyword evidence="3 7" id="KW-0812">Transmembrane</keyword>
<dbReference type="OrthoDB" id="420606at2759"/>
<keyword evidence="5 7" id="KW-0472">Membrane</keyword>
<dbReference type="GO" id="GO:0006506">
    <property type="term" value="P:GPI anchor biosynthetic process"/>
    <property type="evidence" value="ECO:0007669"/>
    <property type="project" value="TreeGrafter"/>
</dbReference>
<feature type="transmembrane region" description="Helical" evidence="7">
    <location>
        <begin position="198"/>
        <end position="217"/>
    </location>
</feature>
<feature type="transmembrane region" description="Helical" evidence="7">
    <location>
        <begin position="464"/>
        <end position="486"/>
    </location>
</feature>
<evidence type="ECO:0000313" key="8">
    <source>
        <dbReference type="EMBL" id="PPQ85641.1"/>
    </source>
</evidence>
<reference evidence="8 9" key="1">
    <citation type="journal article" date="2018" name="Evol. Lett.">
        <title>Horizontal gene cluster transfer increased hallucinogenic mushroom diversity.</title>
        <authorList>
            <person name="Reynolds H.T."/>
            <person name="Vijayakumar V."/>
            <person name="Gluck-Thaler E."/>
            <person name="Korotkin H.B."/>
            <person name="Matheny P.B."/>
            <person name="Slot J.C."/>
        </authorList>
    </citation>
    <scope>NUCLEOTIDE SEQUENCE [LARGE SCALE GENOMIC DNA]</scope>
    <source>
        <strain evidence="8 9">2631</strain>
    </source>
</reference>
<dbReference type="EMBL" id="NHYD01002664">
    <property type="protein sequence ID" value="PPQ85641.1"/>
    <property type="molecule type" value="Genomic_DNA"/>
</dbReference>
<evidence type="ECO:0000256" key="2">
    <source>
        <dbReference type="ARBA" id="ARBA00010323"/>
    </source>
</evidence>
<evidence type="ECO:0000256" key="7">
    <source>
        <dbReference type="SAM" id="Phobius"/>
    </source>
</evidence>
<dbReference type="PANTHER" id="PTHR13285:SF18">
    <property type="entry name" value="PROTEIN-CYSTEINE N-PALMITOYLTRANSFERASE RASP"/>
    <property type="match status" value="1"/>
</dbReference>
<proteinExistence type="inferred from homology"/>
<evidence type="ECO:0000256" key="4">
    <source>
        <dbReference type="ARBA" id="ARBA00022989"/>
    </source>
</evidence>
<sequence length="573" mass="66721">MTILPLHSPTMRSDTHQAYPPMSPNQTEKSTPNAKGIARLTVYIPSSYRGENAGGETKPLWTTTEFKFYYLVALFAIPAMIWVPISVSQPSHPNFPYYVSRLSPGWINERLVDNSDAQYRSFRDNIPILCKAALGYLTIKYMARHIFKSFTNFIPLNAALSLAMIVALHGSSSLKIILIMSINYLIAKKCRASRFAPFLTWAFNGFILFMNEIHRGYRFENISPSLSSLDSFSGVYPRWHVMFNITMLRLVSFNMDYYWSCRKTNTELKGSPEKQRVIVSHSDNEYSLLNYIAYILYPPLYIAGPIMTFNDFMSQNKTSTQITTLFKLKFLFRFVCCYLTMEFILHFMYMVAIKDRKAWGGDSPAELAMISFWNLIIVWLKLLIPWRFFRLWALLDGIDPPENMVRCMVNNYSVFRFWRSWHRSYNLWLIRYIYVPLGGSKHVFINTLLVFSFVALWHDLSFRLLAWGWLVSLFVLPEMIGTYLLPPKIYGKYPWYRHVCAIGAVFNIFLMVSANLVGFVVGTDGVKFFFSQLLGTMEGLRFMVICLFVLFVGAQFMFEYREEELRQGIVRNC</sequence>
<dbReference type="Pfam" id="PF03062">
    <property type="entry name" value="MBOAT"/>
    <property type="match status" value="1"/>
</dbReference>
<accession>A0A409X4F5</accession>
<feature type="transmembrane region" description="Helical" evidence="7">
    <location>
        <begin position="68"/>
        <end position="87"/>
    </location>
</feature>